<dbReference type="AlphaFoldDB" id="A0A1Y0L360"/>
<organism evidence="5 6">
    <name type="scientific">Spiroplasma clarkii</name>
    <dbReference type="NCBI Taxonomy" id="2139"/>
    <lineage>
        <taxon>Bacteria</taxon>
        <taxon>Bacillati</taxon>
        <taxon>Mycoplasmatota</taxon>
        <taxon>Mollicutes</taxon>
        <taxon>Entomoplasmatales</taxon>
        <taxon>Spiroplasmataceae</taxon>
        <taxon>Spiroplasma</taxon>
    </lineage>
</organism>
<evidence type="ECO:0000256" key="3">
    <source>
        <dbReference type="ARBA" id="ARBA00022842"/>
    </source>
</evidence>
<name>A0A1Y0L360_9MOLU</name>
<keyword evidence="1" id="KW-0479">Metal-binding</keyword>
<dbReference type="Pfam" id="PF04167">
    <property type="entry name" value="DUF402"/>
    <property type="match status" value="1"/>
</dbReference>
<dbReference type="GO" id="GO:0046872">
    <property type="term" value="F:metal ion binding"/>
    <property type="evidence" value="ECO:0007669"/>
    <property type="project" value="UniProtKB-KW"/>
</dbReference>
<reference evidence="5 6" key="1">
    <citation type="submission" date="2017-11" db="EMBL/GenBank/DDBJ databases">
        <title>Complete genome sequence of Spiroplasma clarkii CN-5 (DSM 19994).</title>
        <authorList>
            <person name="Tsai Y.-M."/>
            <person name="Chang A."/>
            <person name="Lo W.-S."/>
            <person name="Kuo C.-H."/>
        </authorList>
    </citation>
    <scope>NUCLEOTIDE SEQUENCE [LARGE SCALE GENOMIC DNA]</scope>
    <source>
        <strain evidence="5 6">CN-5</strain>
    </source>
</reference>
<dbReference type="PANTHER" id="PTHR39159">
    <property type="match status" value="1"/>
</dbReference>
<evidence type="ECO:0000256" key="1">
    <source>
        <dbReference type="ARBA" id="ARBA00022723"/>
    </source>
</evidence>
<accession>A0A1Y0L360</accession>
<dbReference type="GO" id="GO:0016787">
    <property type="term" value="F:hydrolase activity"/>
    <property type="evidence" value="ECO:0007669"/>
    <property type="project" value="UniProtKB-KW"/>
</dbReference>
<keyword evidence="6" id="KW-1185">Reference proteome</keyword>
<dbReference type="PIRSF" id="PIRSF028345">
    <property type="entry name" value="UCP028345"/>
    <property type="match status" value="1"/>
</dbReference>
<dbReference type="KEGG" id="scla:SCLARK_001684"/>
<evidence type="ECO:0000313" key="5">
    <source>
        <dbReference type="EMBL" id="ATX71480.1"/>
    </source>
</evidence>
<evidence type="ECO:0000313" key="6">
    <source>
        <dbReference type="Proteomes" id="UP000231179"/>
    </source>
</evidence>
<keyword evidence="2" id="KW-0378">Hydrolase</keyword>
<gene>
    <name evidence="5" type="ORF">SCLAR_v1c11800</name>
</gene>
<protein>
    <recommendedName>
        <fullName evidence="4">DUF402 domain-containing protein</fullName>
    </recommendedName>
</protein>
<dbReference type="Gene3D" id="2.40.380.10">
    <property type="entry name" value="FomD-like"/>
    <property type="match status" value="1"/>
</dbReference>
<proteinExistence type="predicted"/>
<dbReference type="SUPFAM" id="SSF159234">
    <property type="entry name" value="FomD-like"/>
    <property type="match status" value="1"/>
</dbReference>
<keyword evidence="3" id="KW-0460">Magnesium</keyword>
<dbReference type="RefSeq" id="WP_100255012.1">
    <property type="nucleotide sequence ID" value="NZ_CP015819.1"/>
</dbReference>
<dbReference type="PANTHER" id="PTHR39159:SF1">
    <property type="entry name" value="UPF0374 PROTEIN YGAC"/>
    <property type="match status" value="1"/>
</dbReference>
<sequence>MSDIKPGDKVIVHAYKHKDKLYRSWSNVTFLEETDEYILLVNEDVLITELGGRKWRTNEPALWFFVKQAWYNIICMFKEQEINYYCNLASPFEIVNNEITYVDYDLDIKVFNDNSFKILDLKEFNRNRFLYKYSREMVETIWENVDVLKQMIKARHNFFNHNYAKEKWQDYILKVKSKKKY</sequence>
<evidence type="ECO:0000256" key="2">
    <source>
        <dbReference type="ARBA" id="ARBA00022801"/>
    </source>
</evidence>
<feature type="domain" description="DUF402" evidence="4">
    <location>
        <begin position="19"/>
        <end position="155"/>
    </location>
</feature>
<dbReference type="InterPro" id="IPR007295">
    <property type="entry name" value="DUF402"/>
</dbReference>
<dbReference type="InterPro" id="IPR035930">
    <property type="entry name" value="FomD-like_sf"/>
</dbReference>
<dbReference type="EMBL" id="CP024870">
    <property type="protein sequence ID" value="ATX71480.1"/>
    <property type="molecule type" value="Genomic_DNA"/>
</dbReference>
<dbReference type="InterPro" id="IPR016882">
    <property type="entry name" value="SA1684"/>
</dbReference>
<dbReference type="OrthoDB" id="1645325at2"/>
<dbReference type="Proteomes" id="UP000231179">
    <property type="component" value="Chromosome"/>
</dbReference>
<dbReference type="InterPro" id="IPR050212">
    <property type="entry name" value="Ntdp-like"/>
</dbReference>
<evidence type="ECO:0000259" key="4">
    <source>
        <dbReference type="Pfam" id="PF04167"/>
    </source>
</evidence>